<dbReference type="GO" id="GO:0004640">
    <property type="term" value="F:phosphoribosylanthranilate isomerase activity"/>
    <property type="evidence" value="ECO:0007669"/>
    <property type="project" value="TreeGrafter"/>
</dbReference>
<evidence type="ECO:0000256" key="1">
    <source>
        <dbReference type="ARBA" id="ARBA00001633"/>
    </source>
</evidence>
<dbReference type="CDD" id="cd00331">
    <property type="entry name" value="IGPS"/>
    <property type="match status" value="1"/>
</dbReference>
<gene>
    <name evidence="10" type="ORF">LY01_02025</name>
</gene>
<proteinExistence type="predicted"/>
<evidence type="ECO:0000256" key="6">
    <source>
        <dbReference type="ARBA" id="ARBA00022822"/>
    </source>
</evidence>
<sequence>MEDILKKITNQTALDLKARKQVTSLSDLREMPYYSRETLSLNDSLKKGSGIIAEHKRQSPSKGSFNCPASLQEVVTGYENAGVSAISCLTDLPFFGGTLDDLIEARSQVNIPILRKDFMIDLYQIHEARAYGADAILLIAACLNNEELKTMSLEAINLGLEILFEVHDLEELNRIKEVTTSLNTSKFVIGVNNRDLKRFKTDIQNSKDLLPHFPKNVLAISESGISDPEIVKELKTLGFEGFLIGENFMKTDLPGASCEQFIKAIKS</sequence>
<accession>A0A2S6IJI5</accession>
<evidence type="ECO:0000256" key="7">
    <source>
        <dbReference type="ARBA" id="ARBA00023141"/>
    </source>
</evidence>
<dbReference type="InterPro" id="IPR013798">
    <property type="entry name" value="Indole-3-glycerol_P_synth_dom"/>
</dbReference>
<keyword evidence="6" id="KW-0822">Tryptophan biosynthesis</keyword>
<protein>
    <recommendedName>
        <fullName evidence="3">indole-3-glycerol-phosphate synthase</fullName>
        <ecNumber evidence="3">4.1.1.48</ecNumber>
    </recommendedName>
</protein>
<dbReference type="PANTHER" id="PTHR22854:SF2">
    <property type="entry name" value="INDOLE-3-GLYCEROL-PHOSPHATE SYNTHASE"/>
    <property type="match status" value="1"/>
</dbReference>
<dbReference type="FunFam" id="3.20.20.70:FF:000024">
    <property type="entry name" value="Indole-3-glycerol phosphate synthase"/>
    <property type="match status" value="1"/>
</dbReference>
<evidence type="ECO:0000256" key="4">
    <source>
        <dbReference type="ARBA" id="ARBA00022605"/>
    </source>
</evidence>
<keyword evidence="11" id="KW-1185">Reference proteome</keyword>
<dbReference type="NCBIfam" id="NF001377">
    <property type="entry name" value="PRK00278.2-4"/>
    <property type="match status" value="1"/>
</dbReference>
<comment type="caution">
    <text evidence="10">The sequence shown here is derived from an EMBL/GenBank/DDBJ whole genome shotgun (WGS) entry which is preliminary data.</text>
</comment>
<dbReference type="RefSeq" id="WP_104515710.1">
    <property type="nucleotide sequence ID" value="NZ_MQVW01000004.1"/>
</dbReference>
<dbReference type="EC" id="4.1.1.48" evidence="3"/>
<evidence type="ECO:0000256" key="2">
    <source>
        <dbReference type="ARBA" id="ARBA00004696"/>
    </source>
</evidence>
<keyword evidence="5" id="KW-0210">Decarboxylase</keyword>
<dbReference type="PANTHER" id="PTHR22854">
    <property type="entry name" value="TRYPTOPHAN BIOSYNTHESIS PROTEIN"/>
    <property type="match status" value="1"/>
</dbReference>
<reference evidence="10 11" key="1">
    <citation type="submission" date="2018-02" db="EMBL/GenBank/DDBJ databases">
        <title>Genomic Encyclopedia of Archaeal and Bacterial Type Strains, Phase II (KMG-II): from individual species to whole genera.</title>
        <authorList>
            <person name="Goeker M."/>
        </authorList>
    </citation>
    <scope>NUCLEOTIDE SEQUENCE [LARGE SCALE GENOMIC DNA]</scope>
    <source>
        <strain evidence="10 11">DSM 16809</strain>
    </source>
</reference>
<evidence type="ECO:0000256" key="8">
    <source>
        <dbReference type="ARBA" id="ARBA00023239"/>
    </source>
</evidence>
<name>A0A2S6IJI5_9FLAO</name>
<comment type="pathway">
    <text evidence="2">Amino-acid biosynthesis; L-tryptophan biosynthesis; L-tryptophan from chorismate: step 4/5.</text>
</comment>
<organism evidence="10 11">
    <name type="scientific">Nonlabens xylanidelens</name>
    <dbReference type="NCBI Taxonomy" id="191564"/>
    <lineage>
        <taxon>Bacteria</taxon>
        <taxon>Pseudomonadati</taxon>
        <taxon>Bacteroidota</taxon>
        <taxon>Flavobacteriia</taxon>
        <taxon>Flavobacteriales</taxon>
        <taxon>Flavobacteriaceae</taxon>
        <taxon>Nonlabens</taxon>
    </lineage>
</organism>
<evidence type="ECO:0000259" key="9">
    <source>
        <dbReference type="Pfam" id="PF00218"/>
    </source>
</evidence>
<keyword evidence="8" id="KW-0456">Lyase</keyword>
<keyword evidence="4" id="KW-0028">Amino-acid biosynthesis</keyword>
<dbReference type="GO" id="GO:0004425">
    <property type="term" value="F:indole-3-glycerol-phosphate synthase activity"/>
    <property type="evidence" value="ECO:0007669"/>
    <property type="project" value="UniProtKB-EC"/>
</dbReference>
<dbReference type="UniPathway" id="UPA00035">
    <property type="reaction ID" value="UER00043"/>
</dbReference>
<dbReference type="EMBL" id="PTJE01000004">
    <property type="protein sequence ID" value="PPK94387.1"/>
    <property type="molecule type" value="Genomic_DNA"/>
</dbReference>
<dbReference type="AlphaFoldDB" id="A0A2S6IJI5"/>
<dbReference type="GO" id="GO:0000162">
    <property type="term" value="P:L-tryptophan biosynthetic process"/>
    <property type="evidence" value="ECO:0007669"/>
    <property type="project" value="UniProtKB-UniPathway"/>
</dbReference>
<keyword evidence="7" id="KW-0057">Aromatic amino acid biosynthesis</keyword>
<dbReference type="Gene3D" id="3.20.20.70">
    <property type="entry name" value="Aldolase class I"/>
    <property type="match status" value="1"/>
</dbReference>
<dbReference type="InterPro" id="IPR045186">
    <property type="entry name" value="Indole-3-glycerol_P_synth"/>
</dbReference>
<dbReference type="OrthoDB" id="9804217at2"/>
<comment type="catalytic activity">
    <reaction evidence="1">
        <text>1-(2-carboxyphenylamino)-1-deoxy-D-ribulose 5-phosphate + H(+) = (1S,2R)-1-C-(indol-3-yl)glycerol 3-phosphate + CO2 + H2O</text>
        <dbReference type="Rhea" id="RHEA:23476"/>
        <dbReference type="ChEBI" id="CHEBI:15377"/>
        <dbReference type="ChEBI" id="CHEBI:15378"/>
        <dbReference type="ChEBI" id="CHEBI:16526"/>
        <dbReference type="ChEBI" id="CHEBI:58613"/>
        <dbReference type="ChEBI" id="CHEBI:58866"/>
        <dbReference type="EC" id="4.1.1.48"/>
    </reaction>
</comment>
<dbReference type="SUPFAM" id="SSF51366">
    <property type="entry name" value="Ribulose-phoshate binding barrel"/>
    <property type="match status" value="1"/>
</dbReference>
<evidence type="ECO:0000256" key="3">
    <source>
        <dbReference type="ARBA" id="ARBA00012362"/>
    </source>
</evidence>
<dbReference type="InterPro" id="IPR011060">
    <property type="entry name" value="RibuloseP-bd_barrel"/>
</dbReference>
<feature type="domain" description="Indole-3-glycerol phosphate synthase" evidence="9">
    <location>
        <begin position="5"/>
        <end position="252"/>
    </location>
</feature>
<evidence type="ECO:0000313" key="11">
    <source>
        <dbReference type="Proteomes" id="UP000239002"/>
    </source>
</evidence>
<dbReference type="Proteomes" id="UP000239002">
    <property type="component" value="Unassembled WGS sequence"/>
</dbReference>
<evidence type="ECO:0000256" key="5">
    <source>
        <dbReference type="ARBA" id="ARBA00022793"/>
    </source>
</evidence>
<evidence type="ECO:0000313" key="10">
    <source>
        <dbReference type="EMBL" id="PPK94387.1"/>
    </source>
</evidence>
<dbReference type="InterPro" id="IPR013785">
    <property type="entry name" value="Aldolase_TIM"/>
</dbReference>
<dbReference type="Pfam" id="PF00218">
    <property type="entry name" value="IGPS"/>
    <property type="match status" value="1"/>
</dbReference>